<dbReference type="PANTHER" id="PTHR38926:SF72">
    <property type="entry name" value="IM:7136021-RELATED"/>
    <property type="match status" value="1"/>
</dbReference>
<dbReference type="OrthoDB" id="3365698at2759"/>
<dbReference type="Gene3D" id="1.20.1280.50">
    <property type="match status" value="1"/>
</dbReference>
<sequence>MPTSTTFYRHLDTNYTPSDDEVPHIRAVIQENEEVLAEINAQIKALELARDAQVSLIQRHTALLSPIKRLPDDILSTLFLTLSSDAGNRDMEVSSRHPAVVVSHVCGRWRQLALDSPALWASLKIYMTIHSMDSEDDYWIRQTKWRHHMVCACLERSKDCDLFIELYFHEDPLLKGPHEQSIVGLVGALCDASSRWREATFKVTSTWSKTHSSESPFWQIFDLNGADVPRLEKLALSILHHPVHDADGRSFDWIQLFNQRSGLLSGCSLRSLSLGRMTGIIKPSLPVRWGALTSLQLDGFVEYGALRFVLNYDAALAILGLCGQLVTCNLAFFSSPNMPLSPRAQPRSVHLPNLKSLTLRRTVPGRDFLSSLNLPSLEHLFLLNASEIAAAGNLVEAWIQAYGPQLKELHINVSNLTMPGVASCMDCLPNIAVLHLDENQRRVSREAASLDGDFLKRLAPPCEEEDGNARDVVLWLPKLEVISFPRRATLITRQNLRMFMERRRKLCEKTDTSIAKLRKIISPHGTFIAGDNGIIVVDED</sequence>
<dbReference type="AlphaFoldDB" id="A0A8H6M4V8"/>
<organism evidence="1 2">
    <name type="scientific">Ephemerocybe angulata</name>
    <dbReference type="NCBI Taxonomy" id="980116"/>
    <lineage>
        <taxon>Eukaryota</taxon>
        <taxon>Fungi</taxon>
        <taxon>Dikarya</taxon>
        <taxon>Basidiomycota</taxon>
        <taxon>Agaricomycotina</taxon>
        <taxon>Agaricomycetes</taxon>
        <taxon>Agaricomycetidae</taxon>
        <taxon>Agaricales</taxon>
        <taxon>Agaricineae</taxon>
        <taxon>Psathyrellaceae</taxon>
        <taxon>Ephemerocybe</taxon>
    </lineage>
</organism>
<comment type="caution">
    <text evidence="1">The sequence shown here is derived from an EMBL/GenBank/DDBJ whole genome shotgun (WGS) entry which is preliminary data.</text>
</comment>
<gene>
    <name evidence="1" type="ORF">DFP72DRAFT_425495</name>
</gene>
<reference evidence="1 2" key="1">
    <citation type="submission" date="2020-07" db="EMBL/GenBank/DDBJ databases">
        <title>Comparative genomics of pyrophilous fungi reveals a link between fire events and developmental genes.</title>
        <authorList>
            <consortium name="DOE Joint Genome Institute"/>
            <person name="Steindorff A.S."/>
            <person name="Carver A."/>
            <person name="Calhoun S."/>
            <person name="Stillman K."/>
            <person name="Liu H."/>
            <person name="Lipzen A."/>
            <person name="Pangilinan J."/>
            <person name="Labutti K."/>
            <person name="Bruns T.D."/>
            <person name="Grigoriev I.V."/>
        </authorList>
    </citation>
    <scope>NUCLEOTIDE SEQUENCE [LARGE SCALE GENOMIC DNA]</scope>
    <source>
        <strain evidence="1 2">CBS 144469</strain>
    </source>
</reference>
<dbReference type="Gene3D" id="3.80.10.10">
    <property type="entry name" value="Ribonuclease Inhibitor"/>
    <property type="match status" value="1"/>
</dbReference>
<evidence type="ECO:0000313" key="2">
    <source>
        <dbReference type="Proteomes" id="UP000521943"/>
    </source>
</evidence>
<protein>
    <recommendedName>
        <fullName evidence="3">F-box domain-containing protein</fullName>
    </recommendedName>
</protein>
<dbReference type="PANTHER" id="PTHR38926">
    <property type="entry name" value="F-BOX DOMAIN CONTAINING PROTEIN, EXPRESSED"/>
    <property type="match status" value="1"/>
</dbReference>
<evidence type="ECO:0000313" key="1">
    <source>
        <dbReference type="EMBL" id="KAF6753184.1"/>
    </source>
</evidence>
<accession>A0A8H6M4V8</accession>
<keyword evidence="2" id="KW-1185">Reference proteome</keyword>
<proteinExistence type="predicted"/>
<dbReference type="SUPFAM" id="SSF52047">
    <property type="entry name" value="RNI-like"/>
    <property type="match status" value="1"/>
</dbReference>
<dbReference type="Proteomes" id="UP000521943">
    <property type="component" value="Unassembled WGS sequence"/>
</dbReference>
<dbReference type="EMBL" id="JACGCI010000040">
    <property type="protein sequence ID" value="KAF6753184.1"/>
    <property type="molecule type" value="Genomic_DNA"/>
</dbReference>
<evidence type="ECO:0008006" key="3">
    <source>
        <dbReference type="Google" id="ProtNLM"/>
    </source>
</evidence>
<dbReference type="InterPro" id="IPR032675">
    <property type="entry name" value="LRR_dom_sf"/>
</dbReference>
<name>A0A8H6M4V8_9AGAR</name>